<feature type="region of interest" description="Disordered" evidence="1">
    <location>
        <begin position="1"/>
        <end position="40"/>
    </location>
</feature>
<gene>
    <name evidence="2" type="ORF">COEREDRAFT_88019</name>
</gene>
<feature type="compositionally biased region" description="Low complexity" evidence="1">
    <location>
        <begin position="275"/>
        <end position="294"/>
    </location>
</feature>
<evidence type="ECO:0000256" key="1">
    <source>
        <dbReference type="SAM" id="MobiDB-lite"/>
    </source>
</evidence>
<protein>
    <submittedName>
        <fullName evidence="2">Uncharacterized protein</fullName>
    </submittedName>
</protein>
<dbReference type="Proteomes" id="UP000242474">
    <property type="component" value="Unassembled WGS sequence"/>
</dbReference>
<feature type="compositionally biased region" description="Basic and acidic residues" evidence="1">
    <location>
        <begin position="340"/>
        <end position="354"/>
    </location>
</feature>
<feature type="region of interest" description="Disordered" evidence="1">
    <location>
        <begin position="272"/>
        <end position="354"/>
    </location>
</feature>
<sequence length="354" mass="39380">MADTQQEADCESIGQRSLDPQKNLWISHNPTARKRTEDWSKKEKKLVAKALKRGRKSVTSITQQLEGTKSLRQVAQYLETLDLWSHLLGSLPPPEKRVRLTREAKETSSKTITTENVNAQRAIEAENPKMKAHDDKFRAQVENSDSEDHKLHYKHYELINLENADTLLQIVGGRRDCCISVEAAAFLGNALEEFLINAMREIFTVASQLHCQTFAMGSSSSNIIYERMVHTALTTCGFPPGKSAQLKSDELIAKHVSPRVLSKLKLTKGATNINASNSSSQDSSSESASDSSENSESEHSETGLVQDPNDFVVKDERSFRWTAYSSESSDDASEESEEIEGGHMSDPKSDEESS</sequence>
<organism evidence="2 3">
    <name type="scientific">Coemansia reversa (strain ATCC 12441 / NRRL 1564)</name>
    <dbReference type="NCBI Taxonomy" id="763665"/>
    <lineage>
        <taxon>Eukaryota</taxon>
        <taxon>Fungi</taxon>
        <taxon>Fungi incertae sedis</taxon>
        <taxon>Zoopagomycota</taxon>
        <taxon>Kickxellomycotina</taxon>
        <taxon>Kickxellomycetes</taxon>
        <taxon>Kickxellales</taxon>
        <taxon>Kickxellaceae</taxon>
        <taxon>Coemansia</taxon>
    </lineage>
</organism>
<keyword evidence="3" id="KW-1185">Reference proteome</keyword>
<dbReference type="OrthoDB" id="2240312at2759"/>
<dbReference type="AlphaFoldDB" id="A0A2G5B824"/>
<evidence type="ECO:0000313" key="2">
    <source>
        <dbReference type="EMBL" id="PIA15159.1"/>
    </source>
</evidence>
<accession>A0A2G5B824</accession>
<evidence type="ECO:0000313" key="3">
    <source>
        <dbReference type="Proteomes" id="UP000242474"/>
    </source>
</evidence>
<feature type="compositionally biased region" description="Acidic residues" evidence="1">
    <location>
        <begin position="1"/>
        <end position="10"/>
    </location>
</feature>
<reference evidence="2 3" key="1">
    <citation type="journal article" date="2015" name="Genome Biol. Evol.">
        <title>Phylogenomic analyses indicate that early fungi evolved digesting cell walls of algal ancestors of land plants.</title>
        <authorList>
            <person name="Chang Y."/>
            <person name="Wang S."/>
            <person name="Sekimoto S."/>
            <person name="Aerts A.L."/>
            <person name="Choi C."/>
            <person name="Clum A."/>
            <person name="LaButti K.M."/>
            <person name="Lindquist E.A."/>
            <person name="Yee Ngan C."/>
            <person name="Ohm R.A."/>
            <person name="Salamov A.A."/>
            <person name="Grigoriev I.V."/>
            <person name="Spatafora J.W."/>
            <person name="Berbee M.L."/>
        </authorList>
    </citation>
    <scope>NUCLEOTIDE SEQUENCE [LARGE SCALE GENOMIC DNA]</scope>
    <source>
        <strain evidence="2 3">NRRL 1564</strain>
    </source>
</reference>
<dbReference type="EMBL" id="KZ303509">
    <property type="protein sequence ID" value="PIA15159.1"/>
    <property type="molecule type" value="Genomic_DNA"/>
</dbReference>
<feature type="compositionally biased region" description="Acidic residues" evidence="1">
    <location>
        <begin position="328"/>
        <end position="339"/>
    </location>
</feature>
<proteinExistence type="predicted"/>
<feature type="compositionally biased region" description="Polar residues" evidence="1">
    <location>
        <begin position="14"/>
        <end position="30"/>
    </location>
</feature>
<name>A0A2G5B824_COERN</name>